<dbReference type="InterPro" id="IPR025427">
    <property type="entry name" value="DUF4160"/>
</dbReference>
<dbReference type="OrthoDB" id="122670at2"/>
<proteinExistence type="predicted"/>
<dbReference type="AlphaFoldDB" id="A0A0B6WX84"/>
<gene>
    <name evidence="1" type="ORF">PYK22_01906</name>
</gene>
<evidence type="ECO:0000313" key="2">
    <source>
        <dbReference type="Proteomes" id="UP000031518"/>
    </source>
</evidence>
<reference evidence="1 2" key="1">
    <citation type="submission" date="2013-12" db="EMBL/GenBank/DDBJ databases">
        <authorList>
            <person name="Stott M."/>
        </authorList>
    </citation>
    <scope>NUCLEOTIDE SEQUENCE [LARGE SCALE GENOMIC DNA]</scope>
    <source>
        <strain evidence="1 2">K22</strain>
    </source>
</reference>
<sequence>MHVGKGSQDDFNDAKIWLEPDIAVARRGRSLRRHELKRALQIIEENYEYLLEQWYEYKGKGKQK</sequence>
<dbReference type="Pfam" id="PF13711">
    <property type="entry name" value="DUF4160"/>
    <property type="match status" value="1"/>
</dbReference>
<reference evidence="1 2" key="2">
    <citation type="submission" date="2015-01" db="EMBL/GenBank/DDBJ databases">
        <title>Complete genome sequence of Pyrinomonas methylaliphatogenes type strain K22T.</title>
        <authorList>
            <person name="Lee K.C.Y."/>
            <person name="Power J.F."/>
            <person name="Dunfield P.F."/>
            <person name="Morgan X.C."/>
            <person name="Huttenhower C."/>
            <person name="Stott M.B."/>
        </authorList>
    </citation>
    <scope>NUCLEOTIDE SEQUENCE [LARGE SCALE GENOMIC DNA]</scope>
    <source>
        <strain evidence="1 2">K22</strain>
    </source>
</reference>
<organism evidence="1 2">
    <name type="scientific">Pyrinomonas methylaliphatogenes</name>
    <dbReference type="NCBI Taxonomy" id="454194"/>
    <lineage>
        <taxon>Bacteria</taxon>
        <taxon>Pseudomonadati</taxon>
        <taxon>Acidobacteriota</taxon>
        <taxon>Blastocatellia</taxon>
        <taxon>Blastocatellales</taxon>
        <taxon>Pyrinomonadaceae</taxon>
        <taxon>Pyrinomonas</taxon>
    </lineage>
</organism>
<dbReference type="Proteomes" id="UP000031518">
    <property type="component" value="Unassembled WGS sequence"/>
</dbReference>
<accession>A0A0B6WX84</accession>
<evidence type="ECO:0008006" key="3">
    <source>
        <dbReference type="Google" id="ProtNLM"/>
    </source>
</evidence>
<protein>
    <recommendedName>
        <fullName evidence="3">DUF4160 domain-containing protein</fullName>
    </recommendedName>
</protein>
<keyword evidence="2" id="KW-1185">Reference proteome</keyword>
<dbReference type="STRING" id="454194.PYK22_01906"/>
<dbReference type="EMBL" id="CBXV010000006">
    <property type="protein sequence ID" value="CDM65898.1"/>
    <property type="molecule type" value="Genomic_DNA"/>
</dbReference>
<name>A0A0B6WX84_9BACT</name>
<evidence type="ECO:0000313" key="1">
    <source>
        <dbReference type="EMBL" id="CDM65898.1"/>
    </source>
</evidence>